<dbReference type="AlphaFoldDB" id="A0A0F9MA78"/>
<gene>
    <name evidence="2" type="ORF">LCGC14_1115590</name>
</gene>
<comment type="caution">
    <text evidence="2">The sequence shown here is derived from an EMBL/GenBank/DDBJ whole genome shotgun (WGS) entry which is preliminary data.</text>
</comment>
<feature type="transmembrane region" description="Helical" evidence="1">
    <location>
        <begin position="33"/>
        <end position="56"/>
    </location>
</feature>
<keyword evidence="1" id="KW-0472">Membrane</keyword>
<sequence>MIYLLLGLGIGLIILGVVGLTRTKTWDDGSGWVAPFVLGILCTFPLLIIIPGYIFANGSGLMKWQAFYEANSRNYEIAVDETASYLSTEKLIEQALIPIDGSIEKMKLADSVSTRILEWRNAVNRYNNTISSMKYFNRNIFTGVLVPNEVEDMKLLIIQ</sequence>
<protein>
    <submittedName>
        <fullName evidence="2">Uncharacterized protein</fullName>
    </submittedName>
</protein>
<accession>A0A0F9MA78</accession>
<name>A0A0F9MA78_9ZZZZ</name>
<keyword evidence="1" id="KW-1133">Transmembrane helix</keyword>
<keyword evidence="1" id="KW-0812">Transmembrane</keyword>
<dbReference type="EMBL" id="LAZR01005126">
    <property type="protein sequence ID" value="KKN02649.1"/>
    <property type="molecule type" value="Genomic_DNA"/>
</dbReference>
<proteinExistence type="predicted"/>
<reference evidence="2" key="1">
    <citation type="journal article" date="2015" name="Nature">
        <title>Complex archaea that bridge the gap between prokaryotes and eukaryotes.</title>
        <authorList>
            <person name="Spang A."/>
            <person name="Saw J.H."/>
            <person name="Jorgensen S.L."/>
            <person name="Zaremba-Niedzwiedzka K."/>
            <person name="Martijn J."/>
            <person name="Lind A.E."/>
            <person name="van Eijk R."/>
            <person name="Schleper C."/>
            <person name="Guy L."/>
            <person name="Ettema T.J."/>
        </authorList>
    </citation>
    <scope>NUCLEOTIDE SEQUENCE</scope>
</reference>
<evidence type="ECO:0000256" key="1">
    <source>
        <dbReference type="SAM" id="Phobius"/>
    </source>
</evidence>
<evidence type="ECO:0000313" key="2">
    <source>
        <dbReference type="EMBL" id="KKN02649.1"/>
    </source>
</evidence>
<organism evidence="2">
    <name type="scientific">marine sediment metagenome</name>
    <dbReference type="NCBI Taxonomy" id="412755"/>
    <lineage>
        <taxon>unclassified sequences</taxon>
        <taxon>metagenomes</taxon>
        <taxon>ecological metagenomes</taxon>
    </lineage>
</organism>